<feature type="transmembrane region" description="Helical" evidence="8">
    <location>
        <begin position="360"/>
        <end position="380"/>
    </location>
</feature>
<feature type="transmembrane region" description="Helical" evidence="8">
    <location>
        <begin position="150"/>
        <end position="169"/>
    </location>
</feature>
<keyword evidence="2" id="KW-1003">Cell membrane</keyword>
<evidence type="ECO:0000256" key="4">
    <source>
        <dbReference type="ARBA" id="ARBA00022679"/>
    </source>
</evidence>
<dbReference type="GO" id="GO:0009103">
    <property type="term" value="P:lipopolysaccharide biosynthetic process"/>
    <property type="evidence" value="ECO:0007669"/>
    <property type="project" value="UniProtKB-ARBA"/>
</dbReference>
<feature type="transmembrane region" description="Helical" evidence="8">
    <location>
        <begin position="181"/>
        <end position="206"/>
    </location>
</feature>
<feature type="transmembrane region" description="Helical" evidence="8">
    <location>
        <begin position="126"/>
        <end position="144"/>
    </location>
</feature>
<dbReference type="Pfam" id="PF13231">
    <property type="entry name" value="PMT_2"/>
    <property type="match status" value="1"/>
</dbReference>
<dbReference type="PANTHER" id="PTHR33908">
    <property type="entry name" value="MANNOSYLTRANSFERASE YKCB-RELATED"/>
    <property type="match status" value="1"/>
</dbReference>
<comment type="subcellular location">
    <subcellularLocation>
        <location evidence="1">Cell membrane</location>
        <topology evidence="1">Multi-pass membrane protein</topology>
    </subcellularLocation>
</comment>
<evidence type="ECO:0000256" key="6">
    <source>
        <dbReference type="ARBA" id="ARBA00022989"/>
    </source>
</evidence>
<feature type="transmembrane region" description="Helical" evidence="8">
    <location>
        <begin position="218"/>
        <end position="235"/>
    </location>
</feature>
<keyword evidence="4" id="KW-0808">Transferase</keyword>
<keyword evidence="7 8" id="KW-0472">Membrane</keyword>
<evidence type="ECO:0000256" key="1">
    <source>
        <dbReference type="ARBA" id="ARBA00004651"/>
    </source>
</evidence>
<feature type="transmembrane region" description="Helical" evidence="8">
    <location>
        <begin position="514"/>
        <end position="533"/>
    </location>
</feature>
<dbReference type="RefSeq" id="WP_117201354.1">
    <property type="nucleotide sequence ID" value="NZ_JBHTBK010000007.1"/>
</dbReference>
<feature type="domain" description="Glycosyltransferase RgtA/B/C/D-like" evidence="9">
    <location>
        <begin position="80"/>
        <end position="228"/>
    </location>
</feature>
<evidence type="ECO:0000256" key="3">
    <source>
        <dbReference type="ARBA" id="ARBA00022676"/>
    </source>
</evidence>
<keyword evidence="5 8" id="KW-0812">Transmembrane</keyword>
<protein>
    <recommendedName>
        <fullName evidence="9">Glycosyltransferase RgtA/B/C/D-like domain-containing protein</fullName>
    </recommendedName>
</protein>
<dbReference type="EMBL" id="QVPD01000001">
    <property type="protein sequence ID" value="RFP62533.1"/>
    <property type="molecule type" value="Genomic_DNA"/>
</dbReference>
<feature type="transmembrane region" description="Helical" evidence="8">
    <location>
        <begin position="100"/>
        <end position="121"/>
    </location>
</feature>
<dbReference type="InterPro" id="IPR047814">
    <property type="entry name" value="TfpX/TfpZ-like"/>
</dbReference>
<organism evidence="10 11">
    <name type="scientific">Cognatiluteimonas weifangensis</name>
    <dbReference type="NCBI Taxonomy" id="2303539"/>
    <lineage>
        <taxon>Bacteria</taxon>
        <taxon>Pseudomonadati</taxon>
        <taxon>Pseudomonadota</taxon>
        <taxon>Gammaproteobacteria</taxon>
        <taxon>Lysobacterales</taxon>
        <taxon>Lysobacteraceae</taxon>
        <taxon>Cognatiluteimonas</taxon>
    </lineage>
</organism>
<keyword evidence="11" id="KW-1185">Reference proteome</keyword>
<name>A0A372DSJ2_9GAMM</name>
<dbReference type="AlphaFoldDB" id="A0A372DSJ2"/>
<evidence type="ECO:0000313" key="10">
    <source>
        <dbReference type="EMBL" id="RFP62533.1"/>
    </source>
</evidence>
<dbReference type="InterPro" id="IPR050297">
    <property type="entry name" value="LipidA_mod_glycosyltrf_83"/>
</dbReference>
<dbReference type="GO" id="GO:0016763">
    <property type="term" value="F:pentosyltransferase activity"/>
    <property type="evidence" value="ECO:0007669"/>
    <property type="project" value="TreeGrafter"/>
</dbReference>
<comment type="caution">
    <text evidence="10">The sequence shown here is derived from an EMBL/GenBank/DDBJ whole genome shotgun (WGS) entry which is preliminary data.</text>
</comment>
<dbReference type="Proteomes" id="UP000262917">
    <property type="component" value="Unassembled WGS sequence"/>
</dbReference>
<dbReference type="GO" id="GO:0005886">
    <property type="term" value="C:plasma membrane"/>
    <property type="evidence" value="ECO:0007669"/>
    <property type="project" value="UniProtKB-SubCell"/>
</dbReference>
<evidence type="ECO:0000256" key="2">
    <source>
        <dbReference type="ARBA" id="ARBA00022475"/>
    </source>
</evidence>
<accession>A0A372DSJ2</accession>
<evidence type="ECO:0000313" key="11">
    <source>
        <dbReference type="Proteomes" id="UP000262917"/>
    </source>
</evidence>
<proteinExistence type="predicted"/>
<gene>
    <name evidence="10" type="ORF">D0Y53_01590</name>
</gene>
<feature type="transmembrane region" description="Helical" evidence="8">
    <location>
        <begin position="482"/>
        <end position="502"/>
    </location>
</feature>
<keyword evidence="3" id="KW-0328">Glycosyltransferase</keyword>
<feature type="transmembrane region" description="Helical" evidence="8">
    <location>
        <begin position="386"/>
        <end position="407"/>
    </location>
</feature>
<feature type="transmembrane region" description="Helical" evidence="8">
    <location>
        <begin position="545"/>
        <end position="564"/>
    </location>
</feature>
<dbReference type="PANTHER" id="PTHR33908:SF11">
    <property type="entry name" value="MEMBRANE PROTEIN"/>
    <property type="match status" value="1"/>
</dbReference>
<evidence type="ECO:0000256" key="8">
    <source>
        <dbReference type="SAM" id="Phobius"/>
    </source>
</evidence>
<reference evidence="10 11" key="1">
    <citation type="submission" date="2018-08" db="EMBL/GenBank/DDBJ databases">
        <title>Lysobacter weifangensis sp. nov., a new member of the family 'Xanthomonadaceae', isolated from soil in a farmland.</title>
        <authorList>
            <person name="Zhao H."/>
        </authorList>
    </citation>
    <scope>NUCLEOTIDE SEQUENCE [LARGE SCALE GENOMIC DNA]</scope>
    <source>
        <strain evidence="10 11">WF-2</strain>
    </source>
</reference>
<evidence type="ECO:0000256" key="5">
    <source>
        <dbReference type="ARBA" id="ARBA00022692"/>
    </source>
</evidence>
<sequence>MLSDAAGRAHRRFLFGLALLTLFAWLLREYFVLATVVEAPIRGDVRDYVAYAWNLLHHGVFSKAWPTDTAAVPTPDGFRGPGYPLFIAAAMALKSRPDDWYALLLHAQALLGALTVTGTVLLARRWLASGWALLAGVLLALWPHHIAATGALLSEVVLGATLVFALLCTAHAFDRPGARRWILAAGALFGYAWLVNPLVLFLPFALAALLWRGQRGHAAAWLLAVFLLPVAAWGIRGSTLADGGSGDRAKVNLVQGAWPQYHAAWNTSSRNPISRRIMQAIDREERLLKADTVAGLREIGTRMGEDPGYYARWYLLQKPWLLWDWDIRVGAGGVYFHRVSHSPLDTHPILRASTGLLHRLNPLLFALSLMASLALVVGAWRRRPWAPPAATIAALLFLYVTAMHALLQAEPRYSIPYRPFELLLATGALAAIAGAARRRWPARISSASASTAASAPSSTPMSASDVPAPTGMTRWRAAGIHLLISLLVLSLAAALAIALWYPPSLFHVSGVDRLLLLLAAIDLTVGPLLTLLVYRHGKRGMRFDLTVIALLQAAFFAYGAHVFFQSRPVFLVGNVDRFELVFANQIAPADWARARPPYNHPGYGRPRLVGVAMPTEPQARNALLFEELSGHLAVQQPRLYRDYAAVAPQLHRRAHSLDAALRSSPLAKARLQAALRRLDLPAAAVRWLPLDSSRGSAVQLVAAADARPLATVALDPWTLLAATGQPGHPSRSDARRH</sequence>
<evidence type="ECO:0000256" key="7">
    <source>
        <dbReference type="ARBA" id="ARBA00023136"/>
    </source>
</evidence>
<keyword evidence="6 8" id="KW-1133">Transmembrane helix</keyword>
<dbReference type="InterPro" id="IPR038731">
    <property type="entry name" value="RgtA/B/C-like"/>
</dbReference>
<dbReference type="NCBIfam" id="NF041437">
    <property type="entry name" value="TfpZ"/>
    <property type="match status" value="1"/>
</dbReference>
<evidence type="ECO:0000259" key="9">
    <source>
        <dbReference type="Pfam" id="PF13231"/>
    </source>
</evidence>